<feature type="compositionally biased region" description="Basic and acidic residues" evidence="4">
    <location>
        <begin position="199"/>
        <end position="212"/>
    </location>
</feature>
<dbReference type="EMBL" id="JAUCGR010000002">
    <property type="protein sequence ID" value="MDM7831391.1"/>
    <property type="molecule type" value="Genomic_DNA"/>
</dbReference>
<keyword evidence="1" id="KW-0805">Transcription regulation</keyword>
<dbReference type="PANTHER" id="PTHR33154">
    <property type="entry name" value="TRANSCRIPTIONAL REGULATOR, ARSR FAMILY"/>
    <property type="match status" value="1"/>
</dbReference>
<proteinExistence type="predicted"/>
<dbReference type="InterPro" id="IPR036390">
    <property type="entry name" value="WH_DNA-bd_sf"/>
</dbReference>
<reference evidence="6 7" key="1">
    <citation type="submission" date="2023-06" db="EMBL/GenBank/DDBJ databases">
        <title>Cellulomonas sp. MW9 Whole genome sequence.</title>
        <authorList>
            <person name="Park S."/>
        </authorList>
    </citation>
    <scope>NUCLEOTIDE SEQUENCE [LARGE SCALE GENOMIC DNA]</scope>
    <source>
        <strain evidence="6 7">MW9</strain>
    </source>
</reference>
<evidence type="ECO:0000313" key="7">
    <source>
        <dbReference type="Proteomes" id="UP001321453"/>
    </source>
</evidence>
<name>A0ABT7S6Z1_9CELL</name>
<dbReference type="SMART" id="SM00418">
    <property type="entry name" value="HTH_ARSR"/>
    <property type="match status" value="1"/>
</dbReference>
<dbReference type="InterPro" id="IPR011991">
    <property type="entry name" value="ArsR-like_HTH"/>
</dbReference>
<sequence>MTSEAPTPQAADRAEAIVDVTRLKALAHPLRIRMFDALSAGAATASGLAQLLGESSGATSYHLRQLAAHGFVEEVVGRGTGRERWWQIPPTRQVLSSANLTGPAARESLQVFADEWLRLRFEAAADFRARVAAGEESEWDGHAEDITDLAILTPDELSQMSEELMGVLESWAARTRGRETERPDGARVVEVQLRAFPRREAAGDGARSHSADDEGNLA</sequence>
<comment type="caution">
    <text evidence="6">The sequence shown here is derived from an EMBL/GenBank/DDBJ whole genome shotgun (WGS) entry which is preliminary data.</text>
</comment>
<evidence type="ECO:0000256" key="4">
    <source>
        <dbReference type="SAM" id="MobiDB-lite"/>
    </source>
</evidence>
<dbReference type="RefSeq" id="WP_289446704.1">
    <property type="nucleotide sequence ID" value="NZ_JAUCGR010000002.1"/>
</dbReference>
<dbReference type="SUPFAM" id="SSF46785">
    <property type="entry name" value="Winged helix' DNA-binding domain"/>
    <property type="match status" value="1"/>
</dbReference>
<feature type="domain" description="HTH arsR-type" evidence="5">
    <location>
        <begin position="21"/>
        <end position="100"/>
    </location>
</feature>
<organism evidence="6 7">
    <name type="scientific">Cellulomonas edaphi</name>
    <dbReference type="NCBI Taxonomy" id="3053468"/>
    <lineage>
        <taxon>Bacteria</taxon>
        <taxon>Bacillati</taxon>
        <taxon>Actinomycetota</taxon>
        <taxon>Actinomycetes</taxon>
        <taxon>Micrococcales</taxon>
        <taxon>Cellulomonadaceae</taxon>
        <taxon>Cellulomonas</taxon>
    </lineage>
</organism>
<dbReference type="InterPro" id="IPR001845">
    <property type="entry name" value="HTH_ArsR_DNA-bd_dom"/>
</dbReference>
<keyword evidence="7" id="KW-1185">Reference proteome</keyword>
<evidence type="ECO:0000313" key="6">
    <source>
        <dbReference type="EMBL" id="MDM7831391.1"/>
    </source>
</evidence>
<dbReference type="Proteomes" id="UP001321453">
    <property type="component" value="Unassembled WGS sequence"/>
</dbReference>
<feature type="region of interest" description="Disordered" evidence="4">
    <location>
        <begin position="199"/>
        <end position="218"/>
    </location>
</feature>
<dbReference type="InterPro" id="IPR036388">
    <property type="entry name" value="WH-like_DNA-bd_sf"/>
</dbReference>
<dbReference type="Gene3D" id="1.10.10.10">
    <property type="entry name" value="Winged helix-like DNA-binding domain superfamily/Winged helix DNA-binding domain"/>
    <property type="match status" value="1"/>
</dbReference>
<protein>
    <submittedName>
        <fullName evidence="6">Winged helix-turn-helix domain-containing protein</fullName>
    </submittedName>
</protein>
<accession>A0ABT7S6Z1</accession>
<evidence type="ECO:0000256" key="2">
    <source>
        <dbReference type="ARBA" id="ARBA00023125"/>
    </source>
</evidence>
<dbReference type="Pfam" id="PF12840">
    <property type="entry name" value="HTH_20"/>
    <property type="match status" value="1"/>
</dbReference>
<keyword evidence="3" id="KW-0804">Transcription</keyword>
<evidence type="ECO:0000256" key="1">
    <source>
        <dbReference type="ARBA" id="ARBA00023015"/>
    </source>
</evidence>
<dbReference type="InterPro" id="IPR051081">
    <property type="entry name" value="HTH_MetalResp_TranReg"/>
</dbReference>
<evidence type="ECO:0000259" key="5">
    <source>
        <dbReference type="SMART" id="SM00418"/>
    </source>
</evidence>
<dbReference type="CDD" id="cd00090">
    <property type="entry name" value="HTH_ARSR"/>
    <property type="match status" value="1"/>
</dbReference>
<gene>
    <name evidence="6" type="ORF">QRT05_08605</name>
</gene>
<keyword evidence="2" id="KW-0238">DNA-binding</keyword>
<dbReference type="PANTHER" id="PTHR33154:SF15">
    <property type="entry name" value="REGULATORY PROTEIN ARSR"/>
    <property type="match status" value="1"/>
</dbReference>
<evidence type="ECO:0000256" key="3">
    <source>
        <dbReference type="ARBA" id="ARBA00023163"/>
    </source>
</evidence>